<dbReference type="SUPFAM" id="SSF54060">
    <property type="entry name" value="His-Me finger endonucleases"/>
    <property type="match status" value="1"/>
</dbReference>
<evidence type="ECO:0000313" key="3">
    <source>
        <dbReference type="Proteomes" id="UP000203886"/>
    </source>
</evidence>
<reference evidence="2 3" key="1">
    <citation type="journal article" date="2015" name="PLoS ONE">
        <title>Lysis to Kill: Evaluation of the Lytic Abilities, and Genomics of Nine Bacteriophages Infective for Gordonia spp. and Their Potential Use in Activated Sludge Foam Biocontrol.</title>
        <authorList>
            <person name="Dyson Z.A."/>
            <person name="Tucci J."/>
            <person name="Seviour R.J."/>
            <person name="Petrovski S."/>
        </authorList>
    </citation>
    <scope>NUCLEOTIDE SEQUENCE [LARGE SCALE GENOMIC DNA]</scope>
</reference>
<dbReference type="Pfam" id="PF02945">
    <property type="entry name" value="Endonuclease_7"/>
    <property type="match status" value="1"/>
</dbReference>
<sequence>MNTCKTCNASKGAEEFPPSDRYKSGHLPSCRACYNSKARKRYADNEEHRELRKAHARKAHTKRVRTALDLRKDRLSRYGVTVTWFSQRLKRQRGRCAICRRKMPYTLCVDHCHETGKVRGLLCISCNRGLGFFADDPKRMQRAIEYLERSV</sequence>
<accession>A0A0K0NKS5</accession>
<dbReference type="InterPro" id="IPR038563">
    <property type="entry name" value="Endonuclease_7_sf"/>
</dbReference>
<dbReference type="GeneID" id="28801100"/>
<dbReference type="Proteomes" id="UP000203886">
    <property type="component" value="Segment"/>
</dbReference>
<dbReference type="KEGG" id="vg:28801100"/>
<organism evidence="2 3">
    <name type="scientific">Gordonia phage GMA6</name>
    <dbReference type="NCBI Taxonomy" id="1647285"/>
    <lineage>
        <taxon>Viruses</taxon>
        <taxon>Duplodnaviria</taxon>
        <taxon>Heunggongvirae</taxon>
        <taxon>Uroviricota</taxon>
        <taxon>Caudoviricetes</taxon>
        <taxon>Bendigovirus</taxon>
        <taxon>Bendigovirus GMA6</taxon>
    </lineage>
</organism>
<evidence type="ECO:0008006" key="4">
    <source>
        <dbReference type="Google" id="ProtNLM"/>
    </source>
</evidence>
<keyword evidence="3" id="KW-1185">Reference proteome</keyword>
<dbReference type="OrthoDB" id="27676at10239"/>
<dbReference type="EMBL" id="KR063280">
    <property type="protein sequence ID" value="AKL88331.1"/>
    <property type="molecule type" value="Genomic_DNA"/>
</dbReference>
<dbReference type="RefSeq" id="YP_009273532.1">
    <property type="nucleotide sequence ID" value="NC_030906.1"/>
</dbReference>
<dbReference type="InterPro" id="IPR044925">
    <property type="entry name" value="His-Me_finger_sf"/>
</dbReference>
<dbReference type="InterPro" id="IPR004211">
    <property type="entry name" value="Endonuclease_7"/>
</dbReference>
<evidence type="ECO:0000313" key="2">
    <source>
        <dbReference type="EMBL" id="AKL88331.1"/>
    </source>
</evidence>
<proteinExistence type="predicted"/>
<dbReference type="Gene3D" id="3.40.1800.10">
    <property type="entry name" value="His-Me finger endonucleases"/>
    <property type="match status" value="1"/>
</dbReference>
<gene>
    <name evidence="2" type="ORF">GMA6_50</name>
</gene>
<name>A0A0K0NKS5_9CAUD</name>
<protein>
    <recommendedName>
        <fullName evidence="4">Recombination endonuclease VII</fullName>
    </recommendedName>
</protein>
<feature type="region of interest" description="Disordered" evidence="1">
    <location>
        <begin position="44"/>
        <end position="63"/>
    </location>
</feature>
<evidence type="ECO:0000256" key="1">
    <source>
        <dbReference type="SAM" id="MobiDB-lite"/>
    </source>
</evidence>
<feature type="compositionally biased region" description="Basic residues" evidence="1">
    <location>
        <begin position="51"/>
        <end position="63"/>
    </location>
</feature>